<feature type="non-terminal residue" evidence="1">
    <location>
        <position position="1"/>
    </location>
</feature>
<accession>A0AAV4T9D2</accession>
<comment type="caution">
    <text evidence="1">The sequence shown here is derived from an EMBL/GenBank/DDBJ whole genome shotgun (WGS) entry which is preliminary data.</text>
</comment>
<keyword evidence="2" id="KW-1185">Reference proteome</keyword>
<reference evidence="1 2" key="1">
    <citation type="submission" date="2021-06" db="EMBL/GenBank/DDBJ databases">
        <title>Caerostris extrusa draft genome.</title>
        <authorList>
            <person name="Kono N."/>
            <person name="Arakawa K."/>
        </authorList>
    </citation>
    <scope>NUCLEOTIDE SEQUENCE [LARGE SCALE GENOMIC DNA]</scope>
</reference>
<organism evidence="1 2">
    <name type="scientific">Caerostris extrusa</name>
    <name type="common">Bark spider</name>
    <name type="synonym">Caerostris bankana</name>
    <dbReference type="NCBI Taxonomy" id="172846"/>
    <lineage>
        <taxon>Eukaryota</taxon>
        <taxon>Metazoa</taxon>
        <taxon>Ecdysozoa</taxon>
        <taxon>Arthropoda</taxon>
        <taxon>Chelicerata</taxon>
        <taxon>Arachnida</taxon>
        <taxon>Araneae</taxon>
        <taxon>Araneomorphae</taxon>
        <taxon>Entelegynae</taxon>
        <taxon>Araneoidea</taxon>
        <taxon>Araneidae</taxon>
        <taxon>Caerostris</taxon>
    </lineage>
</organism>
<dbReference type="EMBL" id="BPLR01010834">
    <property type="protein sequence ID" value="GIY42314.1"/>
    <property type="molecule type" value="Genomic_DNA"/>
</dbReference>
<evidence type="ECO:0000313" key="2">
    <source>
        <dbReference type="Proteomes" id="UP001054945"/>
    </source>
</evidence>
<proteinExistence type="predicted"/>
<dbReference type="AlphaFoldDB" id="A0AAV4T9D2"/>
<sequence>VRFSAPGAAKEKKCCCKACKINIAPFWDKKLLKCGGGILRWLCLKGQTKVNVRYIQQRKC</sequence>
<name>A0AAV4T9D2_CAEEX</name>
<dbReference type="Proteomes" id="UP001054945">
    <property type="component" value="Unassembled WGS sequence"/>
</dbReference>
<protein>
    <submittedName>
        <fullName evidence="1">Uncharacterized protein</fullName>
    </submittedName>
</protein>
<gene>
    <name evidence="1" type="ORF">CEXT_678171</name>
</gene>
<evidence type="ECO:0000313" key="1">
    <source>
        <dbReference type="EMBL" id="GIY42314.1"/>
    </source>
</evidence>